<dbReference type="EMBL" id="BAABIP010000007">
    <property type="protein sequence ID" value="GAA4763404.1"/>
    <property type="molecule type" value="Genomic_DNA"/>
</dbReference>
<gene>
    <name evidence="4" type="ORF">GCM10023230_11080</name>
</gene>
<feature type="chain" id="PRO_5045511594" description="Secretion system C-terminal sorting domain-containing protein" evidence="2">
    <location>
        <begin position="19"/>
        <end position="153"/>
    </location>
</feature>
<reference evidence="5" key="1">
    <citation type="journal article" date="2019" name="Int. J. Syst. Evol. Microbiol.">
        <title>The Global Catalogue of Microorganisms (GCM) 10K type strain sequencing project: providing services to taxonomists for standard genome sequencing and annotation.</title>
        <authorList>
            <consortium name="The Broad Institute Genomics Platform"/>
            <consortium name="The Broad Institute Genome Sequencing Center for Infectious Disease"/>
            <person name="Wu L."/>
            <person name="Ma J."/>
        </authorList>
    </citation>
    <scope>NUCLEOTIDE SEQUENCE [LARGE SCALE GENOMIC DNA]</scope>
    <source>
        <strain evidence="5">JCM 18198</strain>
    </source>
</reference>
<dbReference type="Pfam" id="PF18962">
    <property type="entry name" value="Por_Secre_tail"/>
    <property type="match status" value="1"/>
</dbReference>
<dbReference type="InterPro" id="IPR026444">
    <property type="entry name" value="Secre_tail"/>
</dbReference>
<feature type="domain" description="Secretion system C-terminal sorting" evidence="3">
    <location>
        <begin position="75"/>
        <end position="146"/>
    </location>
</feature>
<dbReference type="RefSeq" id="WP_264543733.1">
    <property type="nucleotide sequence ID" value="NZ_BAABIP010000007.1"/>
</dbReference>
<dbReference type="Proteomes" id="UP001500141">
    <property type="component" value="Unassembled WGS sequence"/>
</dbReference>
<proteinExistence type="predicted"/>
<protein>
    <recommendedName>
        <fullName evidence="3">Secretion system C-terminal sorting domain-containing protein</fullName>
    </recommendedName>
</protein>
<sequence>MRITLLLFLLFLSETINAQHKIKFNYDSAGNQTLRSLCVNCPTSKMANDSIVKEENIITKEEIEQENLISQVKYFPNPVLEELNVNWINSQQSSLQKIDLYSLNGQFIKSFLLSKNQESISIPFNNYAEGYYNLILSFSDNNRKTIKIVKIKN</sequence>
<accession>A0ABP8ZQP5</accession>
<keyword evidence="1 2" id="KW-0732">Signal</keyword>
<evidence type="ECO:0000259" key="3">
    <source>
        <dbReference type="Pfam" id="PF18962"/>
    </source>
</evidence>
<organism evidence="4 5">
    <name type="scientific">Flavobacterium hankyongi</name>
    <dbReference type="NCBI Taxonomy" id="1176532"/>
    <lineage>
        <taxon>Bacteria</taxon>
        <taxon>Pseudomonadati</taxon>
        <taxon>Bacteroidota</taxon>
        <taxon>Flavobacteriia</taxon>
        <taxon>Flavobacteriales</taxon>
        <taxon>Flavobacteriaceae</taxon>
        <taxon>Flavobacterium</taxon>
    </lineage>
</organism>
<evidence type="ECO:0000256" key="2">
    <source>
        <dbReference type="SAM" id="SignalP"/>
    </source>
</evidence>
<evidence type="ECO:0000313" key="4">
    <source>
        <dbReference type="EMBL" id="GAA4763404.1"/>
    </source>
</evidence>
<name>A0ABP8ZQP5_9FLAO</name>
<evidence type="ECO:0000256" key="1">
    <source>
        <dbReference type="ARBA" id="ARBA00022729"/>
    </source>
</evidence>
<dbReference type="NCBIfam" id="TIGR04183">
    <property type="entry name" value="Por_Secre_tail"/>
    <property type="match status" value="1"/>
</dbReference>
<keyword evidence="5" id="KW-1185">Reference proteome</keyword>
<evidence type="ECO:0000313" key="5">
    <source>
        <dbReference type="Proteomes" id="UP001500141"/>
    </source>
</evidence>
<feature type="signal peptide" evidence="2">
    <location>
        <begin position="1"/>
        <end position="18"/>
    </location>
</feature>
<comment type="caution">
    <text evidence="4">The sequence shown here is derived from an EMBL/GenBank/DDBJ whole genome shotgun (WGS) entry which is preliminary data.</text>
</comment>